<dbReference type="SMART" id="SM00220">
    <property type="entry name" value="S_TKc"/>
    <property type="match status" value="1"/>
</dbReference>
<evidence type="ECO:0000256" key="6">
    <source>
        <dbReference type="ARBA" id="ARBA00022777"/>
    </source>
</evidence>
<name>A0A8T0NNS6_PANVG</name>
<feature type="binding site" evidence="14">
    <location>
        <position position="66"/>
    </location>
    <ligand>
        <name>ATP</name>
        <dbReference type="ChEBI" id="CHEBI:30616"/>
    </ligand>
</feature>
<comment type="similarity">
    <text evidence="2">Belongs to the FMO family.</text>
</comment>
<dbReference type="InterPro" id="IPR036188">
    <property type="entry name" value="FAD/NAD-bd_sf"/>
</dbReference>
<evidence type="ECO:0000256" key="14">
    <source>
        <dbReference type="PROSITE-ProRule" id="PRU10141"/>
    </source>
</evidence>
<keyword evidence="3" id="KW-0285">Flavoprotein</keyword>
<organism evidence="17 18">
    <name type="scientific">Panicum virgatum</name>
    <name type="common">Blackwell switchgrass</name>
    <dbReference type="NCBI Taxonomy" id="38727"/>
    <lineage>
        <taxon>Eukaryota</taxon>
        <taxon>Viridiplantae</taxon>
        <taxon>Streptophyta</taxon>
        <taxon>Embryophyta</taxon>
        <taxon>Tracheophyta</taxon>
        <taxon>Spermatophyta</taxon>
        <taxon>Magnoliopsida</taxon>
        <taxon>Liliopsida</taxon>
        <taxon>Poales</taxon>
        <taxon>Poaceae</taxon>
        <taxon>PACMAD clade</taxon>
        <taxon>Panicoideae</taxon>
        <taxon>Panicodae</taxon>
        <taxon>Paniceae</taxon>
        <taxon>Panicinae</taxon>
        <taxon>Panicum</taxon>
        <taxon>Panicum sect. Hiantes</taxon>
    </lineage>
</organism>
<evidence type="ECO:0000256" key="2">
    <source>
        <dbReference type="ARBA" id="ARBA00009183"/>
    </source>
</evidence>
<dbReference type="FunFam" id="1.10.510.10:FF:000870">
    <property type="entry name" value="OSJNBa0016N04.16-like protein"/>
    <property type="match status" value="1"/>
</dbReference>
<dbReference type="GO" id="GO:0050661">
    <property type="term" value="F:NADP binding"/>
    <property type="evidence" value="ECO:0007669"/>
    <property type="project" value="InterPro"/>
</dbReference>
<dbReference type="InterPro" id="IPR000719">
    <property type="entry name" value="Prot_kinase_dom"/>
</dbReference>
<dbReference type="InterPro" id="IPR008271">
    <property type="entry name" value="Ser/Thr_kinase_AS"/>
</dbReference>
<gene>
    <name evidence="17" type="ORF">PVAP13_9KG201100</name>
</gene>
<keyword evidence="11" id="KW-0503">Monooxygenase</keyword>
<comment type="catalytic activity">
    <reaction evidence="13">
        <text>indole-3-pyruvate + NADPH + O2 + H(+) = (indol-3-yl)acetate + CO2 + NADP(+) + H2O</text>
        <dbReference type="Rhea" id="RHEA:34331"/>
        <dbReference type="ChEBI" id="CHEBI:15377"/>
        <dbReference type="ChEBI" id="CHEBI:15378"/>
        <dbReference type="ChEBI" id="CHEBI:15379"/>
        <dbReference type="ChEBI" id="CHEBI:16526"/>
        <dbReference type="ChEBI" id="CHEBI:17640"/>
        <dbReference type="ChEBI" id="CHEBI:30854"/>
        <dbReference type="ChEBI" id="CHEBI:57783"/>
        <dbReference type="ChEBI" id="CHEBI:58349"/>
        <dbReference type="EC" id="1.14.13.168"/>
    </reaction>
</comment>
<dbReference type="PANTHER" id="PTHR45707:SF71">
    <property type="entry name" value="PROTEIN KINASE DOMAIN-CONTAINING PROTEIN"/>
    <property type="match status" value="1"/>
</dbReference>
<evidence type="ECO:0000256" key="4">
    <source>
        <dbReference type="ARBA" id="ARBA00022679"/>
    </source>
</evidence>
<dbReference type="Gene3D" id="3.30.200.20">
    <property type="entry name" value="Phosphorylase Kinase, domain 1"/>
    <property type="match status" value="1"/>
</dbReference>
<keyword evidence="7" id="KW-0274">FAD</keyword>
<keyword evidence="5 14" id="KW-0547">Nucleotide-binding</keyword>
<feature type="domain" description="Protein kinase" evidence="16">
    <location>
        <begin position="37"/>
        <end position="335"/>
    </location>
</feature>
<evidence type="ECO:0000256" key="15">
    <source>
        <dbReference type="SAM" id="MobiDB-lite"/>
    </source>
</evidence>
<dbReference type="SUPFAM" id="SSF56112">
    <property type="entry name" value="Protein kinase-like (PK-like)"/>
    <property type="match status" value="1"/>
</dbReference>
<dbReference type="PROSITE" id="PS50011">
    <property type="entry name" value="PROTEIN_KINASE_DOM"/>
    <property type="match status" value="1"/>
</dbReference>
<dbReference type="Gene3D" id="3.50.50.60">
    <property type="entry name" value="FAD/NAD(P)-binding domain"/>
    <property type="match status" value="1"/>
</dbReference>
<keyword evidence="4" id="KW-0808">Transferase</keyword>
<evidence type="ECO:0000256" key="10">
    <source>
        <dbReference type="ARBA" id="ARBA00023002"/>
    </source>
</evidence>
<evidence type="ECO:0000256" key="9">
    <source>
        <dbReference type="ARBA" id="ARBA00022857"/>
    </source>
</evidence>
<dbReference type="GO" id="GO:0103075">
    <property type="term" value="F:indole-3-pyruvate monooxygenase activity"/>
    <property type="evidence" value="ECO:0007669"/>
    <property type="project" value="UniProtKB-EC"/>
</dbReference>
<dbReference type="PANTHER" id="PTHR45707">
    <property type="entry name" value="C2 CALCIUM/LIPID-BINDING PLANT PHOSPHORIBOSYLTRANSFERASE FAMILY PROTEIN"/>
    <property type="match status" value="1"/>
</dbReference>
<dbReference type="Proteomes" id="UP000823388">
    <property type="component" value="Chromosome 9K"/>
</dbReference>
<dbReference type="GO" id="GO:0005524">
    <property type="term" value="F:ATP binding"/>
    <property type="evidence" value="ECO:0007669"/>
    <property type="project" value="UniProtKB-UniRule"/>
</dbReference>
<reference evidence="17 18" key="1">
    <citation type="submission" date="2020-05" db="EMBL/GenBank/DDBJ databases">
        <title>WGS assembly of Panicum virgatum.</title>
        <authorList>
            <person name="Lovell J.T."/>
            <person name="Jenkins J."/>
            <person name="Shu S."/>
            <person name="Juenger T.E."/>
            <person name="Schmutz J."/>
        </authorList>
    </citation>
    <scope>NUCLEOTIDE SEQUENCE [LARGE SCALE GENOMIC DNA]</scope>
    <source>
        <strain evidence="18">cv. AP13</strain>
    </source>
</reference>
<dbReference type="InterPro" id="IPR017441">
    <property type="entry name" value="Protein_kinase_ATP_BS"/>
</dbReference>
<proteinExistence type="inferred from homology"/>
<evidence type="ECO:0000256" key="1">
    <source>
        <dbReference type="ARBA" id="ARBA00001974"/>
    </source>
</evidence>
<dbReference type="Pfam" id="PF00069">
    <property type="entry name" value="Pkinase"/>
    <property type="match status" value="1"/>
</dbReference>
<evidence type="ECO:0000256" key="8">
    <source>
        <dbReference type="ARBA" id="ARBA00022840"/>
    </source>
</evidence>
<sequence>MNGESSSYDKVESLLQGGSSEPHNVPLEYLRNITNNFSNELLLGEGGFGTVYKGVLQNGETIAVKKLKLSIPGVQDRQFENEASHLMRLKHPNVVLLVGWCSETQYIPMEFNGTYVCAEKPERLLCLEYMPKGNLRGFLSECFFANADESSGLGWDTRYKIIQGICYGLRYLHEEWQLNAPIVHMDLKPANILLDNNMVPKIADFGLSRLFSEEKTWTCTISRNGTLGYMSPEYINKGIVSTKSDIFSLGVIIIEIVTGHRDYPDDTGTPSEEFIEIVLHNWSQRNMIKKLSGVSLEVDYQQIRRCIQIGLDCVKIDRSKRLTISQIIKALHRPESADPSNIKGVDRHQSEQRQKKTALLRIRVIFTTVVFVVLLKKRGISQESCMNFKEISSISQKKCRNRKKFPGSKQAPSPPLHSPAAPSNTSGLLPTDRMDSLFSPRCVWVDGPIIVGAGPSGLAVAACLQEQGVPYVILERANCIAPLWQKRTYNRLKLHLPKQFHELPRMAFPDHYPKYPARRQFIDYFEHYAAKFEIKPEFSTTVLSAHYDNTSGLWRVATTSSSSSAPANGGGDMEYISRWLVVAMGVNADTVVPDISGLDAFDGKVTHVSNYKSGEAYTGKRVLVVGCGNSGMEVLLDLFNHGARPAMVVGDAVHVLPHKVLGKFTFELAMLLMRWLPIWIVDKIMVLLAWLVHGNLGKLGLHRPATGPFKLMEKHGRTPVLDYGALACIRAGDIAIVPAVTRFGKGGQVELTDGRTLNFDAVILASNVPQWLQGNDFFNKDGYPKTAFPHGWKGQSGLYAIDFTRRALSGTFADAVRIAKDLGNIWRGETKPRKRAGACGRRCISVFW</sequence>
<evidence type="ECO:0000256" key="13">
    <source>
        <dbReference type="ARBA" id="ARBA00047707"/>
    </source>
</evidence>
<dbReference type="InterPro" id="IPR020946">
    <property type="entry name" value="Flavin_mOase-like"/>
</dbReference>
<comment type="cofactor">
    <cofactor evidence="1">
        <name>FAD</name>
        <dbReference type="ChEBI" id="CHEBI:57692"/>
    </cofactor>
</comment>
<dbReference type="GO" id="GO:0009851">
    <property type="term" value="P:auxin biosynthetic process"/>
    <property type="evidence" value="ECO:0007669"/>
    <property type="project" value="UniProtKB-ARBA"/>
</dbReference>
<protein>
    <recommendedName>
        <fullName evidence="12">indole-3-pyruvate monooxygenase</fullName>
        <ecNumber evidence="12">1.14.13.168</ecNumber>
    </recommendedName>
</protein>
<evidence type="ECO:0000256" key="11">
    <source>
        <dbReference type="ARBA" id="ARBA00023033"/>
    </source>
</evidence>
<dbReference type="GO" id="GO:0004672">
    <property type="term" value="F:protein kinase activity"/>
    <property type="evidence" value="ECO:0007669"/>
    <property type="project" value="InterPro"/>
</dbReference>
<comment type="caution">
    <text evidence="17">The sequence shown here is derived from an EMBL/GenBank/DDBJ whole genome shotgun (WGS) entry which is preliminary data.</text>
</comment>
<dbReference type="FunFam" id="3.30.200.20:FF:000465">
    <property type="entry name" value="Cysteine-rich receptor-like protein kinase 6"/>
    <property type="match status" value="1"/>
</dbReference>
<evidence type="ECO:0000256" key="5">
    <source>
        <dbReference type="ARBA" id="ARBA00022741"/>
    </source>
</evidence>
<keyword evidence="10" id="KW-0560">Oxidoreductase</keyword>
<feature type="region of interest" description="Disordered" evidence="15">
    <location>
        <begin position="1"/>
        <end position="20"/>
    </location>
</feature>
<dbReference type="EMBL" id="CM029053">
    <property type="protein sequence ID" value="KAG2548836.1"/>
    <property type="molecule type" value="Genomic_DNA"/>
</dbReference>
<keyword evidence="9" id="KW-0521">NADP</keyword>
<feature type="region of interest" description="Disordered" evidence="15">
    <location>
        <begin position="399"/>
        <end position="426"/>
    </location>
</feature>
<keyword evidence="18" id="KW-1185">Reference proteome</keyword>
<evidence type="ECO:0000313" key="17">
    <source>
        <dbReference type="EMBL" id="KAG2548836.1"/>
    </source>
</evidence>
<dbReference type="SUPFAM" id="SSF51905">
    <property type="entry name" value="FAD/NAD(P)-binding domain"/>
    <property type="match status" value="2"/>
</dbReference>
<dbReference type="FunFam" id="3.50.50.60:FF:000100">
    <property type="entry name" value="Flavin-containing monooxygenase"/>
    <property type="match status" value="1"/>
</dbReference>
<dbReference type="Gene3D" id="1.10.510.10">
    <property type="entry name" value="Transferase(Phosphotransferase) domain 1"/>
    <property type="match status" value="1"/>
</dbReference>
<dbReference type="PROSITE" id="PS00108">
    <property type="entry name" value="PROTEIN_KINASE_ST"/>
    <property type="match status" value="1"/>
</dbReference>
<evidence type="ECO:0000256" key="12">
    <source>
        <dbReference type="ARBA" id="ARBA00039148"/>
    </source>
</evidence>
<accession>A0A8T0NNS6</accession>
<keyword evidence="8 14" id="KW-0067">ATP-binding</keyword>
<dbReference type="EC" id="1.14.13.168" evidence="12"/>
<evidence type="ECO:0000256" key="3">
    <source>
        <dbReference type="ARBA" id="ARBA00022630"/>
    </source>
</evidence>
<dbReference type="GO" id="GO:0004499">
    <property type="term" value="F:N,N-dimethylaniline monooxygenase activity"/>
    <property type="evidence" value="ECO:0007669"/>
    <property type="project" value="InterPro"/>
</dbReference>
<dbReference type="Pfam" id="PF00743">
    <property type="entry name" value="FMO-like"/>
    <property type="match status" value="1"/>
</dbReference>
<evidence type="ECO:0000256" key="7">
    <source>
        <dbReference type="ARBA" id="ARBA00022827"/>
    </source>
</evidence>
<dbReference type="PROSITE" id="PS00107">
    <property type="entry name" value="PROTEIN_KINASE_ATP"/>
    <property type="match status" value="1"/>
</dbReference>
<evidence type="ECO:0000313" key="18">
    <source>
        <dbReference type="Proteomes" id="UP000823388"/>
    </source>
</evidence>
<keyword evidence="6" id="KW-0418">Kinase</keyword>
<dbReference type="InterPro" id="IPR011009">
    <property type="entry name" value="Kinase-like_dom_sf"/>
</dbReference>
<dbReference type="GO" id="GO:0050660">
    <property type="term" value="F:flavin adenine dinucleotide binding"/>
    <property type="evidence" value="ECO:0007669"/>
    <property type="project" value="InterPro"/>
</dbReference>
<evidence type="ECO:0000259" key="16">
    <source>
        <dbReference type="PROSITE" id="PS50011"/>
    </source>
</evidence>
<dbReference type="AlphaFoldDB" id="A0A8T0NNS6"/>